<evidence type="ECO:0000256" key="4">
    <source>
        <dbReference type="SAM" id="SignalP"/>
    </source>
</evidence>
<evidence type="ECO:0000256" key="2">
    <source>
        <dbReference type="ARBA" id="ARBA00023136"/>
    </source>
</evidence>
<accession>A0ABR9T307</accession>
<comment type="caution">
    <text evidence="6">The sequence shown here is derived from an EMBL/GenBank/DDBJ whole genome shotgun (WGS) entry which is preliminary data.</text>
</comment>
<keyword evidence="3" id="KW-0998">Cell outer membrane</keyword>
<reference evidence="6 7" key="1">
    <citation type="submission" date="2020-10" db="EMBL/GenBank/DDBJ databases">
        <title>The draft genomes of Cyclamen pathogen Pseudomonas sp.</title>
        <authorList>
            <person name="Fujikawa T."/>
            <person name="Sawada H."/>
        </authorList>
    </citation>
    <scope>NUCLEOTIDE SEQUENCE [LARGE SCALE GENOMIC DNA]</scope>
    <source>
        <strain evidence="6 7">MAFF 301449</strain>
    </source>
</reference>
<keyword evidence="4" id="KW-0732">Signal</keyword>
<dbReference type="RefSeq" id="WP_193901972.1">
    <property type="nucleotide sequence ID" value="NZ_JADDUM010000370.1"/>
</dbReference>
<feature type="signal peptide" evidence="4">
    <location>
        <begin position="1"/>
        <end position="41"/>
    </location>
</feature>
<keyword evidence="2" id="KW-0472">Membrane</keyword>
<proteinExistence type="predicted"/>
<keyword evidence="7" id="KW-1185">Reference proteome</keyword>
<dbReference type="SMART" id="SM00965">
    <property type="entry name" value="STN"/>
    <property type="match status" value="1"/>
</dbReference>
<evidence type="ECO:0000313" key="7">
    <source>
        <dbReference type="Proteomes" id="UP000613075"/>
    </source>
</evidence>
<protein>
    <recommendedName>
        <fullName evidence="5">Secretin/TonB short N-terminal domain-containing protein</fullName>
    </recommendedName>
</protein>
<evidence type="ECO:0000256" key="1">
    <source>
        <dbReference type="ARBA" id="ARBA00022448"/>
    </source>
</evidence>
<feature type="domain" description="Secretin/TonB short N-terminal" evidence="5">
    <location>
        <begin position="72"/>
        <end position="121"/>
    </location>
</feature>
<dbReference type="Proteomes" id="UP000613075">
    <property type="component" value="Unassembled WGS sequence"/>
</dbReference>
<evidence type="ECO:0000256" key="3">
    <source>
        <dbReference type="ARBA" id="ARBA00023237"/>
    </source>
</evidence>
<evidence type="ECO:0000259" key="5">
    <source>
        <dbReference type="SMART" id="SM00965"/>
    </source>
</evidence>
<dbReference type="InterPro" id="IPR011662">
    <property type="entry name" value="Secretin/TonB_short_N"/>
</dbReference>
<gene>
    <name evidence="6" type="ORF">IQK56_30565</name>
</gene>
<sequence>MTHTLHPFGTPGTWPLRLKKGAAAGLLGLCCAFGPLPLALAQPDTPASTHGFNIPPQALAGALIAFGQQSGKQVSVDPQLLKGVSSPGVNGDMSNDAALAYLLQGTGIAGAIRTVLWCFTACPVPMLAARRCWTVRSCWVSPKKTRSRAPR</sequence>
<dbReference type="EMBL" id="JADDUM010000370">
    <property type="protein sequence ID" value="MBE8594889.1"/>
    <property type="molecule type" value="Genomic_DNA"/>
</dbReference>
<keyword evidence="1" id="KW-0813">Transport</keyword>
<feature type="chain" id="PRO_5046815557" description="Secretin/TonB short N-terminal domain-containing protein" evidence="4">
    <location>
        <begin position="42"/>
        <end position="151"/>
    </location>
</feature>
<organism evidence="6 7">
    <name type="scientific">Pseudomonas cyclaminis</name>
    <dbReference type="NCBI Taxonomy" id="2781239"/>
    <lineage>
        <taxon>Bacteria</taxon>
        <taxon>Pseudomonadati</taxon>
        <taxon>Pseudomonadota</taxon>
        <taxon>Gammaproteobacteria</taxon>
        <taxon>Pseudomonadales</taxon>
        <taxon>Pseudomonadaceae</taxon>
        <taxon>Pseudomonas</taxon>
    </lineage>
</organism>
<dbReference type="Gene3D" id="3.55.50.30">
    <property type="match status" value="1"/>
</dbReference>
<evidence type="ECO:0000313" key="6">
    <source>
        <dbReference type="EMBL" id="MBE8594889.1"/>
    </source>
</evidence>
<name>A0ABR9T307_9PSED</name>